<dbReference type="Proteomes" id="UP000235371">
    <property type="component" value="Unassembled WGS sequence"/>
</dbReference>
<evidence type="ECO:0000313" key="1">
    <source>
        <dbReference type="EMBL" id="PMD64807.1"/>
    </source>
</evidence>
<reference evidence="1 2" key="1">
    <citation type="submission" date="2016-04" db="EMBL/GenBank/DDBJ databases">
        <title>A degradative enzymes factory behind the ericoid mycorrhizal symbiosis.</title>
        <authorList>
            <consortium name="DOE Joint Genome Institute"/>
            <person name="Martino E."/>
            <person name="Morin E."/>
            <person name="Grelet G."/>
            <person name="Kuo A."/>
            <person name="Kohler A."/>
            <person name="Daghino S."/>
            <person name="Barry K."/>
            <person name="Choi C."/>
            <person name="Cichocki N."/>
            <person name="Clum A."/>
            <person name="Copeland A."/>
            <person name="Hainaut M."/>
            <person name="Haridas S."/>
            <person name="Labutti K."/>
            <person name="Lindquist E."/>
            <person name="Lipzen A."/>
            <person name="Khouja H.-R."/>
            <person name="Murat C."/>
            <person name="Ohm R."/>
            <person name="Olson A."/>
            <person name="Spatafora J."/>
            <person name="Veneault-Fourrey C."/>
            <person name="Henrissat B."/>
            <person name="Grigoriev I."/>
            <person name="Martin F."/>
            <person name="Perotto S."/>
        </authorList>
    </citation>
    <scope>NUCLEOTIDE SEQUENCE [LARGE SCALE GENOMIC DNA]</scope>
    <source>
        <strain evidence="1 2">E</strain>
    </source>
</reference>
<proteinExistence type="predicted"/>
<accession>A0A2J6TP56</accession>
<keyword evidence="2" id="KW-1185">Reference proteome</keyword>
<dbReference type="EMBL" id="KZ613747">
    <property type="protein sequence ID" value="PMD64807.1"/>
    <property type="molecule type" value="Genomic_DNA"/>
</dbReference>
<gene>
    <name evidence="1" type="ORF">K444DRAFT_705368</name>
</gene>
<sequence length="206" mass="23550">MGSGSSRLETRWWEAEAQRKIATTKSTSRVEVICSLIPGMDETTVKGYLKARSDLDVLFELNCRSQNPSREQHADHSNLTADSKVNELWRILRMPLGYGKPLWNWNWRVPLEGIPSEIAAEFHAAVCQAIFRIPLSDFVDCALGYNTKAESLDKLFVAVCKVRHSLRTEYERHPGTMDTYVEVEKVLEQQHHPLEHWIVASSLQLS</sequence>
<evidence type="ECO:0000313" key="2">
    <source>
        <dbReference type="Proteomes" id="UP000235371"/>
    </source>
</evidence>
<dbReference type="GeneID" id="36596184"/>
<name>A0A2J6TP56_9HELO</name>
<organism evidence="1 2">
    <name type="scientific">Hyaloscypha bicolor E</name>
    <dbReference type="NCBI Taxonomy" id="1095630"/>
    <lineage>
        <taxon>Eukaryota</taxon>
        <taxon>Fungi</taxon>
        <taxon>Dikarya</taxon>
        <taxon>Ascomycota</taxon>
        <taxon>Pezizomycotina</taxon>
        <taxon>Leotiomycetes</taxon>
        <taxon>Helotiales</taxon>
        <taxon>Hyaloscyphaceae</taxon>
        <taxon>Hyaloscypha</taxon>
        <taxon>Hyaloscypha bicolor</taxon>
    </lineage>
</organism>
<dbReference type="OrthoDB" id="3538900at2759"/>
<dbReference type="AlphaFoldDB" id="A0A2J6TP56"/>
<dbReference type="RefSeq" id="XP_024741711.1">
    <property type="nucleotide sequence ID" value="XM_024888108.1"/>
</dbReference>
<dbReference type="InParanoid" id="A0A2J6TP56"/>
<protein>
    <submittedName>
        <fullName evidence="1">Uncharacterized protein</fullName>
    </submittedName>
</protein>